<dbReference type="AlphaFoldDB" id="X1LRF5"/>
<gene>
    <name evidence="1" type="ORF">S06H3_37204</name>
</gene>
<name>X1LRF5_9ZZZZ</name>
<organism evidence="1">
    <name type="scientific">marine sediment metagenome</name>
    <dbReference type="NCBI Taxonomy" id="412755"/>
    <lineage>
        <taxon>unclassified sequences</taxon>
        <taxon>metagenomes</taxon>
        <taxon>ecological metagenomes</taxon>
    </lineage>
</organism>
<reference evidence="1" key="1">
    <citation type="journal article" date="2014" name="Front. Microbiol.">
        <title>High frequency of phylogenetically diverse reductive dehalogenase-homologous genes in deep subseafloor sedimentary metagenomes.</title>
        <authorList>
            <person name="Kawai M."/>
            <person name="Futagami T."/>
            <person name="Toyoda A."/>
            <person name="Takaki Y."/>
            <person name="Nishi S."/>
            <person name="Hori S."/>
            <person name="Arai W."/>
            <person name="Tsubouchi T."/>
            <person name="Morono Y."/>
            <person name="Uchiyama I."/>
            <person name="Ito T."/>
            <person name="Fujiyama A."/>
            <person name="Inagaki F."/>
            <person name="Takami H."/>
        </authorList>
    </citation>
    <scope>NUCLEOTIDE SEQUENCE</scope>
    <source>
        <strain evidence="1">Expedition CK06-06</strain>
    </source>
</reference>
<feature type="non-terminal residue" evidence="1">
    <location>
        <position position="1"/>
    </location>
</feature>
<accession>X1LRF5</accession>
<dbReference type="EMBL" id="BARV01022582">
    <property type="protein sequence ID" value="GAI21673.1"/>
    <property type="molecule type" value="Genomic_DNA"/>
</dbReference>
<evidence type="ECO:0000313" key="1">
    <source>
        <dbReference type="EMBL" id="GAI21673.1"/>
    </source>
</evidence>
<dbReference type="Gene3D" id="3.70.10.10">
    <property type="match status" value="1"/>
</dbReference>
<feature type="non-terminal residue" evidence="1">
    <location>
        <position position="270"/>
    </location>
</feature>
<protein>
    <submittedName>
        <fullName evidence="1">Uncharacterized protein</fullName>
    </submittedName>
</protein>
<sequence>PKELGEAIRESITPAYLRAGETVAYELALFDNKQARMRESLSILEASDAELERVIANIFRGYSTTEVGRRMQRMVVRVVSQLTEIFSSTEFKEKFNEVLPTAVLIACKNISWYIGRRLSRNLEYDPRRTIRLLDAIGRRKEVTAAMEQYRYRYNWQGNRDKAIRLSWQAVLSLDYDDGEGQALVNRDDLKGIANALRRAKRARISFEDGGGEKLTSKSLIIDTELTRYKWVSIEGNYPDWEKLIPTEHKLTAHFDAVEAIKAVSSLKVIA</sequence>
<proteinExistence type="predicted"/>
<comment type="caution">
    <text evidence="1">The sequence shown here is derived from an EMBL/GenBank/DDBJ whole genome shotgun (WGS) entry which is preliminary data.</text>
</comment>